<name>A0A1F8B8C5_9BACT</name>
<accession>A0A1F8B8C5</accession>
<dbReference type="InterPro" id="IPR021246">
    <property type="entry name" value="DUF2797"/>
</dbReference>
<evidence type="ECO:0008006" key="3">
    <source>
        <dbReference type="Google" id="ProtNLM"/>
    </source>
</evidence>
<evidence type="ECO:0000313" key="2">
    <source>
        <dbReference type="Proteomes" id="UP000177501"/>
    </source>
</evidence>
<sequence>MERINSHKDVFFIGIKWDNHSKSPYYKFKSGPKDQDEQYAPMQEGSISLRVKKEKYCVGYCLPPDYHRGACSQDQRITSEEECQCYVCKRKDSLYYLPVNTLNNQQVEALKSEPHLNYINIFGDKIIKNGVAALDRKFTRILEQGALATIFFADTDGYNSRLIESTVSSTLNIKQAVSWNTKIQNLHKITSEQESRDLLLPIFNEIVGVLSPEQQGSVFKEPEYYYNYPSYRINLPTGVRTIDLHSKFSFGDTIYGEFVGIYGEILLLKITNKYVAINTNGLRGYQVEIGDVNLSFTTKHQPKKLQVDVPPLVNLRLFG</sequence>
<dbReference type="Pfam" id="PF10977">
    <property type="entry name" value="DUF2797"/>
    <property type="match status" value="1"/>
</dbReference>
<organism evidence="1 2">
    <name type="scientific">Candidatus Woesebacteria bacterium RIFCSPLOWO2_01_FULL_37_19</name>
    <dbReference type="NCBI Taxonomy" id="1802514"/>
    <lineage>
        <taxon>Bacteria</taxon>
        <taxon>Candidatus Woeseibacteriota</taxon>
    </lineage>
</organism>
<gene>
    <name evidence="1" type="ORF">A2955_03405</name>
</gene>
<reference evidence="1 2" key="1">
    <citation type="journal article" date="2016" name="Nat. Commun.">
        <title>Thousands of microbial genomes shed light on interconnected biogeochemical processes in an aquifer system.</title>
        <authorList>
            <person name="Anantharaman K."/>
            <person name="Brown C.T."/>
            <person name="Hug L.A."/>
            <person name="Sharon I."/>
            <person name="Castelle C.J."/>
            <person name="Probst A.J."/>
            <person name="Thomas B.C."/>
            <person name="Singh A."/>
            <person name="Wilkins M.J."/>
            <person name="Karaoz U."/>
            <person name="Brodie E.L."/>
            <person name="Williams K.H."/>
            <person name="Hubbard S.S."/>
            <person name="Banfield J.F."/>
        </authorList>
    </citation>
    <scope>NUCLEOTIDE SEQUENCE [LARGE SCALE GENOMIC DNA]</scope>
</reference>
<dbReference type="EMBL" id="MGHA01000018">
    <property type="protein sequence ID" value="OGM60293.1"/>
    <property type="molecule type" value="Genomic_DNA"/>
</dbReference>
<protein>
    <recommendedName>
        <fullName evidence="3">DUF2797 domain-containing protein</fullName>
    </recommendedName>
</protein>
<dbReference type="Proteomes" id="UP000177501">
    <property type="component" value="Unassembled WGS sequence"/>
</dbReference>
<dbReference type="AlphaFoldDB" id="A0A1F8B8C5"/>
<dbReference type="STRING" id="1802514.A2955_03405"/>
<proteinExistence type="predicted"/>
<comment type="caution">
    <text evidence="1">The sequence shown here is derived from an EMBL/GenBank/DDBJ whole genome shotgun (WGS) entry which is preliminary data.</text>
</comment>
<evidence type="ECO:0000313" key="1">
    <source>
        <dbReference type="EMBL" id="OGM60293.1"/>
    </source>
</evidence>